<dbReference type="InterPro" id="IPR011101">
    <property type="entry name" value="DUF5131"/>
</dbReference>
<dbReference type="eggNOG" id="COG4422">
    <property type="taxonomic scope" value="Bacteria"/>
</dbReference>
<dbReference type="HOGENOM" id="CLU_054184_2_0_10"/>
<dbReference type="AlphaFoldDB" id="F8WVW7"/>
<keyword evidence="2" id="KW-1185">Reference proteome</keyword>
<dbReference type="Pfam" id="PF07505">
    <property type="entry name" value="DUF5131"/>
    <property type="match status" value="1"/>
</dbReference>
<evidence type="ECO:0008006" key="3">
    <source>
        <dbReference type="Google" id="ProtNLM"/>
    </source>
</evidence>
<evidence type="ECO:0000313" key="1">
    <source>
        <dbReference type="EMBL" id="EGK06582.1"/>
    </source>
</evidence>
<evidence type="ECO:0000313" key="2">
    <source>
        <dbReference type="Proteomes" id="UP000006420"/>
    </source>
</evidence>
<protein>
    <recommendedName>
        <fullName evidence="3">Phage protein Gp37/Gp68</fullName>
    </recommendedName>
</protein>
<comment type="caution">
    <text evidence="1">The sequence shown here is derived from an EMBL/GenBank/DDBJ whole genome shotgun (WGS) entry which is preliminary data.</text>
</comment>
<name>F8WVW7_9BACT</name>
<dbReference type="STRING" id="742767.HMPREF9456_00456"/>
<organism evidence="1 2">
    <name type="scientific">Dysgonomonas mossii DSM 22836</name>
    <dbReference type="NCBI Taxonomy" id="742767"/>
    <lineage>
        <taxon>Bacteria</taxon>
        <taxon>Pseudomonadati</taxon>
        <taxon>Bacteroidota</taxon>
        <taxon>Bacteroidia</taxon>
        <taxon>Bacteroidales</taxon>
        <taxon>Dysgonomonadaceae</taxon>
        <taxon>Dysgonomonas</taxon>
    </lineage>
</organism>
<sequence length="251" mass="29360">MLFLYLKSQRMIMSALWNPWHGCHKISEGCKHCYVYRGDARRGIDSTIVTQTKNFDVPIRKKRNGEYKIPSGTEVYTCFTSDFFNKDADQWRPEAWRMIRERSDLTFLMITKRIDRLTVGLPDDWGDGYDNVTICCTVENQDRADYRLPIYKAAPIKHKMIICEPLLERIDLNPYIGSWVEHITAGGESGQDARPCNFDWIMELHELCIANNISFWFKQTGSRLIKDGRLYNVPRRLQHAQARKAGINYKP</sequence>
<reference evidence="1 2" key="1">
    <citation type="submission" date="2011-04" db="EMBL/GenBank/DDBJ databases">
        <title>The Genome Sequence of Dysgonomonas mossii DSM 22836.</title>
        <authorList>
            <consortium name="The Broad Institute Genome Sequencing Platform"/>
            <person name="Earl A."/>
            <person name="Ward D."/>
            <person name="Feldgarden M."/>
            <person name="Gevers D."/>
            <person name="Pudlo N."/>
            <person name="Martens E."/>
            <person name="Allen-Vercoe E."/>
            <person name="Young S.K."/>
            <person name="Zeng Q."/>
            <person name="Gargeya S."/>
            <person name="Fitzgerald M."/>
            <person name="Haas B."/>
            <person name="Abouelleil A."/>
            <person name="Alvarado L."/>
            <person name="Arachchi H.M."/>
            <person name="Berlin A."/>
            <person name="Brown A."/>
            <person name="Chapman S.B."/>
            <person name="Chen Z."/>
            <person name="Dunbar C."/>
            <person name="Freedman E."/>
            <person name="Gearin G."/>
            <person name="Gellesch M."/>
            <person name="Goldberg J."/>
            <person name="Griggs A."/>
            <person name="Gujja S."/>
            <person name="Heiman D."/>
            <person name="Howarth C."/>
            <person name="Larson L."/>
            <person name="Lui A."/>
            <person name="MacDonald P.J.P."/>
            <person name="Mehta T."/>
            <person name="Montmayeur A."/>
            <person name="Murphy C."/>
            <person name="Neiman D."/>
            <person name="Pearson M."/>
            <person name="Priest M."/>
            <person name="Roberts A."/>
            <person name="Saif S."/>
            <person name="Shea T."/>
            <person name="Shenoy N."/>
            <person name="Sisk P."/>
            <person name="Stolte C."/>
            <person name="Sykes S."/>
            <person name="Yandava C."/>
            <person name="Wortman J."/>
            <person name="Nusbaum C."/>
            <person name="Birren B."/>
        </authorList>
    </citation>
    <scope>NUCLEOTIDE SEQUENCE [LARGE SCALE GENOMIC DNA]</scope>
    <source>
        <strain evidence="1 2">DSM 22836</strain>
    </source>
</reference>
<proteinExistence type="predicted"/>
<gene>
    <name evidence="1" type="ORF">HMPREF9456_00456</name>
</gene>
<dbReference type="Proteomes" id="UP000006420">
    <property type="component" value="Unassembled WGS sequence"/>
</dbReference>
<accession>F8WVW7</accession>
<dbReference type="EMBL" id="ADLW01000001">
    <property type="protein sequence ID" value="EGK06582.1"/>
    <property type="molecule type" value="Genomic_DNA"/>
</dbReference>